<reference evidence="7 8" key="1">
    <citation type="submission" date="2024-06" db="EMBL/GenBank/DDBJ databases">
        <title>A chromosome level genome sequence of Diviner's sage (Salvia divinorum).</title>
        <authorList>
            <person name="Ford S.A."/>
            <person name="Ro D.-K."/>
            <person name="Ness R.W."/>
            <person name="Phillips M.A."/>
        </authorList>
    </citation>
    <scope>NUCLEOTIDE SEQUENCE [LARGE SCALE GENOMIC DNA]</scope>
    <source>
        <strain evidence="7">SAF-2024a</strain>
        <tissue evidence="7">Leaf</tissue>
    </source>
</reference>
<evidence type="ECO:0000259" key="6">
    <source>
        <dbReference type="PROSITE" id="PS50128"/>
    </source>
</evidence>
<dbReference type="EMBL" id="JBEAFC010000011">
    <property type="protein sequence ID" value="KAL1535928.1"/>
    <property type="molecule type" value="Genomic_DNA"/>
</dbReference>
<dbReference type="InterPro" id="IPR000061">
    <property type="entry name" value="Surp"/>
</dbReference>
<evidence type="ECO:0000256" key="1">
    <source>
        <dbReference type="ARBA" id="ARBA00004123"/>
    </source>
</evidence>
<evidence type="ECO:0000313" key="7">
    <source>
        <dbReference type="EMBL" id="KAL1535928.1"/>
    </source>
</evidence>
<evidence type="ECO:0000256" key="2">
    <source>
        <dbReference type="ARBA" id="ARBA00022664"/>
    </source>
</evidence>
<dbReference type="Proteomes" id="UP001567538">
    <property type="component" value="Unassembled WGS sequence"/>
</dbReference>
<proteinExistence type="predicted"/>
<feature type="domain" description="SURP motif" evidence="6">
    <location>
        <begin position="37"/>
        <end position="79"/>
    </location>
</feature>
<evidence type="ECO:0000256" key="3">
    <source>
        <dbReference type="ARBA" id="ARBA00023187"/>
    </source>
</evidence>
<dbReference type="PANTHER" id="PTHR23340:SF0">
    <property type="entry name" value="SURP AND G-PATCH DOMAIN-CONTAINING PROTEIN 1 ISOFORM X1"/>
    <property type="match status" value="1"/>
</dbReference>
<keyword evidence="4" id="KW-0539">Nucleus</keyword>
<protein>
    <recommendedName>
        <fullName evidence="6">SURP motif domain-containing protein</fullName>
    </recommendedName>
</protein>
<organism evidence="7 8">
    <name type="scientific">Salvia divinorum</name>
    <name type="common">Maria pastora</name>
    <name type="synonym">Diviner's sage</name>
    <dbReference type="NCBI Taxonomy" id="28513"/>
    <lineage>
        <taxon>Eukaryota</taxon>
        <taxon>Viridiplantae</taxon>
        <taxon>Streptophyta</taxon>
        <taxon>Embryophyta</taxon>
        <taxon>Tracheophyta</taxon>
        <taxon>Spermatophyta</taxon>
        <taxon>Magnoliopsida</taxon>
        <taxon>eudicotyledons</taxon>
        <taxon>Gunneridae</taxon>
        <taxon>Pentapetalae</taxon>
        <taxon>asterids</taxon>
        <taxon>lamiids</taxon>
        <taxon>Lamiales</taxon>
        <taxon>Lamiaceae</taxon>
        <taxon>Nepetoideae</taxon>
        <taxon>Mentheae</taxon>
        <taxon>Salviinae</taxon>
        <taxon>Salvia</taxon>
        <taxon>Salvia subgen. Calosphace</taxon>
    </lineage>
</organism>
<evidence type="ECO:0000256" key="5">
    <source>
        <dbReference type="SAM" id="MobiDB-lite"/>
    </source>
</evidence>
<dbReference type="Gene3D" id="1.10.10.790">
    <property type="entry name" value="Surp module"/>
    <property type="match status" value="1"/>
</dbReference>
<dbReference type="AlphaFoldDB" id="A0ABD1FY90"/>
<gene>
    <name evidence="7" type="ORF">AAHA92_28650</name>
</gene>
<dbReference type="GO" id="GO:0005634">
    <property type="term" value="C:nucleus"/>
    <property type="evidence" value="ECO:0007669"/>
    <property type="project" value="UniProtKB-SubCell"/>
</dbReference>
<dbReference type="InterPro" id="IPR035967">
    <property type="entry name" value="SWAP/Surp_sf"/>
</dbReference>
<evidence type="ECO:0000256" key="4">
    <source>
        <dbReference type="ARBA" id="ARBA00023242"/>
    </source>
</evidence>
<dbReference type="PANTHER" id="PTHR23340">
    <property type="entry name" value="ARGININE/SERINE RICH SPLICING FACTOR SF4/14"/>
    <property type="match status" value="1"/>
</dbReference>
<sequence length="79" mass="8923">MQLMHQSICIDGKRCSLTDLEYVAPPSPPSDPTVKNVADKHASFVAKNGRQFEHVTRQKNPGDAPFKRNPLNNPRKAYY</sequence>
<dbReference type="SUPFAM" id="SSF109905">
    <property type="entry name" value="Surp module (SWAP domain)"/>
    <property type="match status" value="1"/>
</dbReference>
<dbReference type="GO" id="GO:0006397">
    <property type="term" value="P:mRNA processing"/>
    <property type="evidence" value="ECO:0007669"/>
    <property type="project" value="UniProtKB-KW"/>
</dbReference>
<keyword evidence="8" id="KW-1185">Reference proteome</keyword>
<dbReference type="Pfam" id="PF01805">
    <property type="entry name" value="Surp"/>
    <property type="match status" value="1"/>
</dbReference>
<evidence type="ECO:0000313" key="8">
    <source>
        <dbReference type="Proteomes" id="UP001567538"/>
    </source>
</evidence>
<feature type="region of interest" description="Disordered" evidence="5">
    <location>
        <begin position="48"/>
        <end position="79"/>
    </location>
</feature>
<comment type="subcellular location">
    <subcellularLocation>
        <location evidence="1">Nucleus</location>
    </subcellularLocation>
</comment>
<keyword evidence="2" id="KW-0507">mRNA processing</keyword>
<comment type="caution">
    <text evidence="7">The sequence shown here is derived from an EMBL/GenBank/DDBJ whole genome shotgun (WGS) entry which is preliminary data.</text>
</comment>
<accession>A0ABD1FY90</accession>
<name>A0ABD1FY90_SALDI</name>
<dbReference type="PROSITE" id="PS50128">
    <property type="entry name" value="SURP"/>
    <property type="match status" value="1"/>
</dbReference>
<dbReference type="GO" id="GO:0008380">
    <property type="term" value="P:RNA splicing"/>
    <property type="evidence" value="ECO:0007669"/>
    <property type="project" value="UniProtKB-KW"/>
</dbReference>
<keyword evidence="3" id="KW-0508">mRNA splicing</keyword>
<dbReference type="InterPro" id="IPR040169">
    <property type="entry name" value="SUGP1/2"/>
</dbReference>